<reference evidence="2" key="1">
    <citation type="journal article" date="2019" name="Int. J. Syst. Evol. Microbiol.">
        <title>The Global Catalogue of Microorganisms (GCM) 10K type strain sequencing project: providing services to taxonomists for standard genome sequencing and annotation.</title>
        <authorList>
            <consortium name="The Broad Institute Genomics Platform"/>
            <consortium name="The Broad Institute Genome Sequencing Center for Infectious Disease"/>
            <person name="Wu L."/>
            <person name="Ma J."/>
        </authorList>
    </citation>
    <scope>NUCLEOTIDE SEQUENCE [LARGE SCALE GENOMIC DNA]</scope>
    <source>
        <strain evidence="2">CCUG 49560</strain>
    </source>
</reference>
<dbReference type="Proteomes" id="UP001595891">
    <property type="component" value="Unassembled WGS sequence"/>
</dbReference>
<dbReference type="RefSeq" id="WP_262845628.1">
    <property type="nucleotide sequence ID" value="NZ_JANZYP010000040.1"/>
</dbReference>
<accession>A0ABV9ESB0</accession>
<evidence type="ECO:0000313" key="2">
    <source>
        <dbReference type="Proteomes" id="UP001595891"/>
    </source>
</evidence>
<name>A0ABV9ESB0_9ACTN</name>
<protein>
    <submittedName>
        <fullName evidence="1">Uncharacterized protein</fullName>
    </submittedName>
</protein>
<comment type="caution">
    <text evidence="1">The sequence shown here is derived from an EMBL/GenBank/DDBJ whole genome shotgun (WGS) entry which is preliminary data.</text>
</comment>
<evidence type="ECO:0000313" key="1">
    <source>
        <dbReference type="EMBL" id="MFC4591763.1"/>
    </source>
</evidence>
<proteinExistence type="predicted"/>
<keyword evidence="2" id="KW-1185">Reference proteome</keyword>
<sequence>MRESGRYGLALVKGSDRYGPALVGWFCGVEPVEADEGEIGHRAALRMFLPLRTTTHRGGASSRLGHRVLDLPGGSGGAGGGHREPIGADGKVECAKCRVAMMIEIAVQPDPPVGRAIVP</sequence>
<gene>
    <name evidence="1" type="ORF">ACFO8L_37115</name>
</gene>
<organism evidence="1 2">
    <name type="scientific">Sphaerisporangium corydalis</name>
    <dbReference type="NCBI Taxonomy" id="1441875"/>
    <lineage>
        <taxon>Bacteria</taxon>
        <taxon>Bacillati</taxon>
        <taxon>Actinomycetota</taxon>
        <taxon>Actinomycetes</taxon>
        <taxon>Streptosporangiales</taxon>
        <taxon>Streptosporangiaceae</taxon>
        <taxon>Sphaerisporangium</taxon>
    </lineage>
</organism>
<dbReference type="EMBL" id="JBHSFN010000037">
    <property type="protein sequence ID" value="MFC4591763.1"/>
    <property type="molecule type" value="Genomic_DNA"/>
</dbReference>